<reference evidence="2 3" key="1">
    <citation type="submission" date="2024-05" db="EMBL/GenBank/DDBJ databases">
        <title>Microbispora sp.ZYX-F-249.</title>
        <authorList>
            <person name="Xie H."/>
        </authorList>
    </citation>
    <scope>NUCLEOTIDE SEQUENCE [LARGE SCALE GENOMIC DNA]</scope>
    <source>
        <strain evidence="2 3">ZYX-F-249</strain>
    </source>
</reference>
<organism evidence="2 3">
    <name type="scientific">Microbispora maris</name>
    <dbReference type="NCBI Taxonomy" id="3144104"/>
    <lineage>
        <taxon>Bacteria</taxon>
        <taxon>Bacillati</taxon>
        <taxon>Actinomycetota</taxon>
        <taxon>Actinomycetes</taxon>
        <taxon>Streptosporangiales</taxon>
        <taxon>Streptosporangiaceae</taxon>
        <taxon>Microbispora</taxon>
    </lineage>
</organism>
<protein>
    <recommendedName>
        <fullName evidence="4">Ribbon-helix-helix protein, CopG family</fullName>
    </recommendedName>
</protein>
<evidence type="ECO:0008006" key="4">
    <source>
        <dbReference type="Google" id="ProtNLM"/>
    </source>
</evidence>
<dbReference type="RefSeq" id="WP_346230642.1">
    <property type="nucleotide sequence ID" value="NZ_JBDJAW010000060.1"/>
</dbReference>
<evidence type="ECO:0000313" key="3">
    <source>
        <dbReference type="Proteomes" id="UP001447516"/>
    </source>
</evidence>
<gene>
    <name evidence="2" type="ORF">AAH991_37180</name>
</gene>
<proteinExistence type="predicted"/>
<sequence>MNKAEEVNASRKQDDEASGKSVSSRFVRLSINLGIEPMEILKTLAEKKGLSITDAVRRAIKIWQFVEDQVAQGNELQVVEKKSGDVHKVMLL</sequence>
<evidence type="ECO:0000256" key="1">
    <source>
        <dbReference type="SAM" id="MobiDB-lite"/>
    </source>
</evidence>
<keyword evidence="3" id="KW-1185">Reference proteome</keyword>
<evidence type="ECO:0000313" key="2">
    <source>
        <dbReference type="EMBL" id="MEN3540796.1"/>
    </source>
</evidence>
<dbReference type="EMBL" id="JBDJAW010000060">
    <property type="protein sequence ID" value="MEN3540796.1"/>
    <property type="molecule type" value="Genomic_DNA"/>
</dbReference>
<accession>A0ABV0B353</accession>
<name>A0ABV0B353_9ACTN</name>
<comment type="caution">
    <text evidence="2">The sequence shown here is derived from an EMBL/GenBank/DDBJ whole genome shotgun (WGS) entry which is preliminary data.</text>
</comment>
<feature type="region of interest" description="Disordered" evidence="1">
    <location>
        <begin position="1"/>
        <end position="23"/>
    </location>
</feature>
<feature type="compositionally biased region" description="Basic and acidic residues" evidence="1">
    <location>
        <begin position="1"/>
        <end position="18"/>
    </location>
</feature>
<dbReference type="Proteomes" id="UP001447516">
    <property type="component" value="Unassembled WGS sequence"/>
</dbReference>